<organism evidence="2 3">
    <name type="scientific">Clostridium gelidum</name>
    <dbReference type="NCBI Taxonomy" id="704125"/>
    <lineage>
        <taxon>Bacteria</taxon>
        <taxon>Bacillati</taxon>
        <taxon>Bacillota</taxon>
        <taxon>Clostridia</taxon>
        <taxon>Eubacteriales</taxon>
        <taxon>Clostridiaceae</taxon>
        <taxon>Clostridium</taxon>
    </lineage>
</organism>
<evidence type="ECO:0000313" key="2">
    <source>
        <dbReference type="EMBL" id="BCZ46719.1"/>
    </source>
</evidence>
<reference evidence="3" key="1">
    <citation type="submission" date="2021-07" db="EMBL/GenBank/DDBJ databases">
        <title>Complete genome sequencing of a Clostridium isolate.</title>
        <authorList>
            <person name="Ueki A."/>
            <person name="Tonouchi A."/>
        </authorList>
    </citation>
    <scope>NUCLEOTIDE SEQUENCE [LARGE SCALE GENOMIC DNA]</scope>
    <source>
        <strain evidence="3">C5S11</strain>
    </source>
</reference>
<protein>
    <submittedName>
        <fullName evidence="2">Uncharacterized protein</fullName>
    </submittedName>
</protein>
<dbReference type="RefSeq" id="WP_224033132.1">
    <property type="nucleotide sequence ID" value="NZ_AP024849.1"/>
</dbReference>
<sequence length="46" mass="5050">MVRNAKDVPGLKILNSPPSERDSSNNGLESNTHKAKKDVSSGKWKK</sequence>
<gene>
    <name evidence="2" type="ORF">psyc5s11_27860</name>
</gene>
<dbReference type="EMBL" id="AP024849">
    <property type="protein sequence ID" value="BCZ46719.1"/>
    <property type="molecule type" value="Genomic_DNA"/>
</dbReference>
<proteinExistence type="predicted"/>
<evidence type="ECO:0000313" key="3">
    <source>
        <dbReference type="Proteomes" id="UP000824633"/>
    </source>
</evidence>
<keyword evidence="3" id="KW-1185">Reference proteome</keyword>
<evidence type="ECO:0000256" key="1">
    <source>
        <dbReference type="SAM" id="MobiDB-lite"/>
    </source>
</evidence>
<name>A0ABN6IX39_9CLOT</name>
<feature type="region of interest" description="Disordered" evidence="1">
    <location>
        <begin position="1"/>
        <end position="46"/>
    </location>
</feature>
<dbReference type="Proteomes" id="UP000824633">
    <property type="component" value="Chromosome"/>
</dbReference>
<accession>A0ABN6IX39</accession>